<accession>A0A3B4AK03</accession>
<evidence type="ECO:0000256" key="6">
    <source>
        <dbReference type="SAM" id="Phobius"/>
    </source>
</evidence>
<evidence type="ECO:0000313" key="9">
    <source>
        <dbReference type="Proteomes" id="UP000261520"/>
    </source>
</evidence>
<keyword evidence="2 5" id="KW-0812">Transmembrane</keyword>
<evidence type="ECO:0000256" key="5">
    <source>
        <dbReference type="PROSITE-ProRule" id="PRU00581"/>
    </source>
</evidence>
<comment type="subcellular location">
    <subcellularLocation>
        <location evidence="1">Membrane</location>
        <topology evidence="1">Multi-pass membrane protein</topology>
    </subcellularLocation>
</comment>
<feature type="transmembrane region" description="Helical" evidence="6">
    <location>
        <begin position="60"/>
        <end position="77"/>
    </location>
</feature>
<evidence type="ECO:0000256" key="1">
    <source>
        <dbReference type="ARBA" id="ARBA00004141"/>
    </source>
</evidence>
<dbReference type="Pfam" id="PF01284">
    <property type="entry name" value="MARVEL"/>
    <property type="match status" value="1"/>
</dbReference>
<evidence type="ECO:0000256" key="2">
    <source>
        <dbReference type="ARBA" id="ARBA00022692"/>
    </source>
</evidence>
<name>A0A3B4AK03_9GOBI</name>
<evidence type="ECO:0000256" key="4">
    <source>
        <dbReference type="ARBA" id="ARBA00023136"/>
    </source>
</evidence>
<proteinExistence type="predicted"/>
<dbReference type="Ensembl" id="ENSPMGT00000018165.1">
    <property type="protein sequence ID" value="ENSPMGP00000017015.1"/>
    <property type="gene ID" value="ENSPMGG00000013937.1"/>
</dbReference>
<evidence type="ECO:0000256" key="3">
    <source>
        <dbReference type="ARBA" id="ARBA00022989"/>
    </source>
</evidence>
<reference evidence="8" key="1">
    <citation type="submission" date="2025-08" db="UniProtKB">
        <authorList>
            <consortium name="Ensembl"/>
        </authorList>
    </citation>
    <scope>IDENTIFICATION</scope>
</reference>
<feature type="domain" description="MARVEL" evidence="7">
    <location>
        <begin position="28"/>
        <end position="147"/>
    </location>
</feature>
<dbReference type="AlphaFoldDB" id="A0A3B4AK03"/>
<dbReference type="PROSITE" id="PS51225">
    <property type="entry name" value="MARVEL"/>
    <property type="match status" value="1"/>
</dbReference>
<dbReference type="InterPro" id="IPR008253">
    <property type="entry name" value="Marvel"/>
</dbReference>
<dbReference type="InterPro" id="IPR050578">
    <property type="entry name" value="MARVEL-CKLF_proteins"/>
</dbReference>
<dbReference type="PANTHER" id="PTHR22776:SF3">
    <property type="entry name" value="CKLF-LIKE MARVEL TRANSMEMBRANE DOMAIN-CONTAINING PROTEIN 3"/>
    <property type="match status" value="1"/>
</dbReference>
<keyword evidence="4 5" id="KW-0472">Membrane</keyword>
<keyword evidence="3 6" id="KW-1133">Transmembrane helix</keyword>
<feature type="transmembrane region" description="Helical" evidence="6">
    <location>
        <begin position="125"/>
        <end position="143"/>
    </location>
</feature>
<evidence type="ECO:0000259" key="7">
    <source>
        <dbReference type="PROSITE" id="PS51225"/>
    </source>
</evidence>
<reference evidence="8" key="2">
    <citation type="submission" date="2025-09" db="UniProtKB">
        <authorList>
            <consortium name="Ensembl"/>
        </authorList>
    </citation>
    <scope>IDENTIFICATION</scope>
</reference>
<dbReference type="GO" id="GO:0016020">
    <property type="term" value="C:membrane"/>
    <property type="evidence" value="ECO:0007669"/>
    <property type="project" value="UniProtKB-SubCell"/>
</dbReference>
<feature type="transmembrane region" description="Helical" evidence="6">
    <location>
        <begin position="89"/>
        <end position="113"/>
    </location>
</feature>
<dbReference type="PANTHER" id="PTHR22776">
    <property type="entry name" value="MARVEL-CONTAINING POTENTIAL LIPID RAFT-ASSOCIATED PROTEIN"/>
    <property type="match status" value="1"/>
</dbReference>
<evidence type="ECO:0000313" key="8">
    <source>
        <dbReference type="Ensembl" id="ENSPMGP00000017015.1"/>
    </source>
</evidence>
<organism evidence="8 9">
    <name type="scientific">Periophthalmus magnuspinnatus</name>
    <dbReference type="NCBI Taxonomy" id="409849"/>
    <lineage>
        <taxon>Eukaryota</taxon>
        <taxon>Metazoa</taxon>
        <taxon>Chordata</taxon>
        <taxon>Craniata</taxon>
        <taxon>Vertebrata</taxon>
        <taxon>Euteleostomi</taxon>
        <taxon>Actinopterygii</taxon>
        <taxon>Neopterygii</taxon>
        <taxon>Teleostei</taxon>
        <taxon>Neoteleostei</taxon>
        <taxon>Acanthomorphata</taxon>
        <taxon>Gobiaria</taxon>
        <taxon>Gobiiformes</taxon>
        <taxon>Gobioidei</taxon>
        <taxon>Gobiidae</taxon>
        <taxon>Oxudercinae</taxon>
        <taxon>Periophthalmus</taxon>
    </lineage>
</organism>
<protein>
    <recommendedName>
        <fullName evidence="7">MARVEL domain-containing protein</fullName>
    </recommendedName>
</protein>
<dbReference type="STRING" id="409849.ENSPMGP00000017015"/>
<keyword evidence="9" id="KW-1185">Reference proteome</keyword>
<dbReference type="Proteomes" id="UP000261520">
    <property type="component" value="Unplaced"/>
</dbReference>
<sequence>MGDIEAPGSSASPSGLGVLMALLPSKEFSTSKKGMLLIGEVALSFIDFICFAASAASAFVTVPLIEFLGALFMLFAYSSKFNERFKGFLWPLMDFLRCVTASIIYFIVSIMAISNYRGGSSKAAGVFGFIATIIFALDFYKVFIELAEFLKQGGESQEEATQEESDDDSD</sequence>